<sequence length="78" mass="8796">MANVGSAKPPHWSQEEIKALAIAYCKVSEDPVDGLKQTGATYHARIVEEWTKQSLPKVQEVIERRQASCKAYRKLVEV</sequence>
<comment type="caution">
    <text evidence="1">The sequence shown here is derived from an EMBL/GenBank/DDBJ whole genome shotgun (WGS) entry which is preliminary data.</text>
</comment>
<dbReference type="Proteomes" id="UP001295423">
    <property type="component" value="Unassembled WGS sequence"/>
</dbReference>
<reference evidence="1" key="1">
    <citation type="submission" date="2023-08" db="EMBL/GenBank/DDBJ databases">
        <authorList>
            <person name="Audoor S."/>
            <person name="Bilcke G."/>
        </authorList>
    </citation>
    <scope>NUCLEOTIDE SEQUENCE</scope>
</reference>
<keyword evidence="2" id="KW-1185">Reference proteome</keyword>
<gene>
    <name evidence="1" type="ORF">CYCCA115_LOCUS6707</name>
</gene>
<dbReference type="EMBL" id="CAKOGP040000835">
    <property type="protein sequence ID" value="CAJ1939717.1"/>
    <property type="molecule type" value="Genomic_DNA"/>
</dbReference>
<evidence type="ECO:0000313" key="2">
    <source>
        <dbReference type="Proteomes" id="UP001295423"/>
    </source>
</evidence>
<proteinExistence type="predicted"/>
<organism evidence="1 2">
    <name type="scientific">Cylindrotheca closterium</name>
    <dbReference type="NCBI Taxonomy" id="2856"/>
    <lineage>
        <taxon>Eukaryota</taxon>
        <taxon>Sar</taxon>
        <taxon>Stramenopiles</taxon>
        <taxon>Ochrophyta</taxon>
        <taxon>Bacillariophyta</taxon>
        <taxon>Bacillariophyceae</taxon>
        <taxon>Bacillariophycidae</taxon>
        <taxon>Bacillariales</taxon>
        <taxon>Bacillariaceae</taxon>
        <taxon>Cylindrotheca</taxon>
    </lineage>
</organism>
<accession>A0AAD2FHM6</accession>
<dbReference type="AlphaFoldDB" id="A0AAD2FHM6"/>
<name>A0AAD2FHM6_9STRA</name>
<protein>
    <submittedName>
        <fullName evidence="1">Uncharacterized protein</fullName>
    </submittedName>
</protein>
<evidence type="ECO:0000313" key="1">
    <source>
        <dbReference type="EMBL" id="CAJ1939717.1"/>
    </source>
</evidence>